<evidence type="ECO:0000256" key="1">
    <source>
        <dbReference type="ARBA" id="ARBA00022630"/>
    </source>
</evidence>
<dbReference type="PANTHER" id="PTHR32332:SF31">
    <property type="entry name" value="2-NITROPROPANE DIOXYGENASE FAMILY, PUTATIVE (AFU_ORTHOLOGUE AFUA_2G09850)-RELATED"/>
    <property type="match status" value="1"/>
</dbReference>
<dbReference type="InterPro" id="IPR013785">
    <property type="entry name" value="Aldolase_TIM"/>
</dbReference>
<dbReference type="SUPFAM" id="SSF51412">
    <property type="entry name" value="Inosine monophosphate dehydrogenase (IMPDH)"/>
    <property type="match status" value="1"/>
</dbReference>
<dbReference type="Gene3D" id="3.20.20.70">
    <property type="entry name" value="Aldolase class I"/>
    <property type="match status" value="1"/>
</dbReference>
<organism evidence="4 5">
    <name type="scientific">Mycobacterium simiae</name>
    <name type="common">Mycobacterium habana</name>
    <dbReference type="NCBI Taxonomy" id="1784"/>
    <lineage>
        <taxon>Bacteria</taxon>
        <taxon>Bacillati</taxon>
        <taxon>Actinomycetota</taxon>
        <taxon>Actinomycetes</taxon>
        <taxon>Mycobacteriales</taxon>
        <taxon>Mycobacteriaceae</taxon>
        <taxon>Mycobacterium</taxon>
        <taxon>Mycobacterium simiae complex</taxon>
    </lineage>
</organism>
<keyword evidence="2" id="KW-0288">FMN</keyword>
<accession>A0A1X0Y1J3</accession>
<dbReference type="EMBL" id="MZZM01000022">
    <property type="protein sequence ID" value="ORJ58967.1"/>
    <property type="molecule type" value="Genomic_DNA"/>
</dbReference>
<reference evidence="4 5" key="1">
    <citation type="submission" date="2017-03" db="EMBL/GenBank/DDBJ databases">
        <title>Genomic insights into Mycobacterium simiae human colonization.</title>
        <authorList>
            <person name="Steffani J.L."/>
            <person name="Brunck M.E."/>
            <person name="Cruz E."/>
            <person name="Montiel R."/>
            <person name="Barona F."/>
        </authorList>
    </citation>
    <scope>NUCLEOTIDE SEQUENCE [LARGE SCALE GENOMIC DNA]</scope>
    <source>
        <strain evidence="4 5">MsiGto</strain>
    </source>
</reference>
<keyword evidence="1" id="KW-0285">Flavoprotein</keyword>
<evidence type="ECO:0000256" key="2">
    <source>
        <dbReference type="ARBA" id="ARBA00022643"/>
    </source>
</evidence>
<dbReference type="RefSeq" id="WP_084952045.1">
    <property type="nucleotide sequence ID" value="NZ_MZZM01000022.1"/>
</dbReference>
<evidence type="ECO:0000313" key="4">
    <source>
        <dbReference type="EMBL" id="ORJ58967.1"/>
    </source>
</evidence>
<dbReference type="Proteomes" id="UP000193040">
    <property type="component" value="Unassembled WGS sequence"/>
</dbReference>
<comment type="caution">
    <text evidence="4">The sequence shown here is derived from an EMBL/GenBank/DDBJ whole genome shotgun (WGS) entry which is preliminary data.</text>
</comment>
<dbReference type="GO" id="GO:0018580">
    <property type="term" value="F:nitronate monooxygenase activity"/>
    <property type="evidence" value="ECO:0007669"/>
    <property type="project" value="InterPro"/>
</dbReference>
<evidence type="ECO:0000313" key="5">
    <source>
        <dbReference type="Proteomes" id="UP000193040"/>
    </source>
</evidence>
<dbReference type="PANTHER" id="PTHR32332">
    <property type="entry name" value="2-NITROPROPANE DIOXYGENASE"/>
    <property type="match status" value="1"/>
</dbReference>
<dbReference type="InterPro" id="IPR004136">
    <property type="entry name" value="NMO"/>
</dbReference>
<proteinExistence type="predicted"/>
<keyword evidence="3" id="KW-0560">Oxidoreductase</keyword>
<evidence type="ECO:0000256" key="3">
    <source>
        <dbReference type="ARBA" id="ARBA00023002"/>
    </source>
</evidence>
<protein>
    <submittedName>
        <fullName evidence="4">Oxidoreductase</fullName>
    </submittedName>
</protein>
<dbReference type="Pfam" id="PF03060">
    <property type="entry name" value="NMO"/>
    <property type="match status" value="2"/>
</dbReference>
<gene>
    <name evidence="4" type="ORF">B5M45_17770</name>
</gene>
<name>A0A1X0Y1J3_MYCSI</name>
<dbReference type="STRING" id="1784.VC42_01715"/>
<dbReference type="CDD" id="cd04730">
    <property type="entry name" value="NPD_like"/>
    <property type="match status" value="1"/>
</dbReference>
<keyword evidence="5" id="KW-1185">Reference proteome</keyword>
<dbReference type="AlphaFoldDB" id="A0A1X0Y1J3"/>
<sequence length="321" mass="33857">MSTTLTTRLTKFFGIQHPILLAPMDVASGGRLAAAVTAAGGLGLIGGGYGDAEWLQREFDLAEGARVGCGFITWSAARDPQLLDIALARQPVTIMSSFSHPRAFADRIFGALVPFTCQVQTLEQTRQAVDAGADVIVAQGGEAGGHGMALRSTFTLVPQVVDLVAERSPETLVVAAGGIADGRGLAAALALGADGVLVGSRFVASAEALVSPRALQRIIEASGDDTVRTQVYDRVRQADWPPEYNGRVLRNSLIETWHGNEHELVTRLPEVLNSFGKAVAVEDFDSVTLPIGEAIGLVHDVRPAGQIVRDMASDAARILGR</sequence>